<reference evidence="2" key="2">
    <citation type="journal article" date="2016" name="Fungal Biol.">
        <title>Ochratoxin A production by Penicillium thymicola.</title>
        <authorList>
            <person name="Nguyen H.D.T."/>
            <person name="McMullin D.R."/>
            <person name="Ponomareva E."/>
            <person name="Riley R."/>
            <person name="Pomraning K.R."/>
            <person name="Baker S.E."/>
            <person name="Seifert K.A."/>
        </authorList>
    </citation>
    <scope>NUCLEOTIDE SEQUENCE</scope>
    <source>
        <strain evidence="2">DAOM 180753</strain>
    </source>
</reference>
<feature type="compositionally biased region" description="Basic residues" evidence="1">
    <location>
        <begin position="1"/>
        <end position="18"/>
    </location>
</feature>
<evidence type="ECO:0000256" key="1">
    <source>
        <dbReference type="SAM" id="MobiDB-lite"/>
    </source>
</evidence>
<sequence length="75" mass="8472">MKKRKRKKKPKKKKKKTTPRTLTLLPDCAAAVPLHSHFSSFLHSSITSHFLDLLLKTMPISTYLSNPPLGMNGKT</sequence>
<protein>
    <submittedName>
        <fullName evidence="2">Uncharacterized protein</fullName>
    </submittedName>
</protein>
<feature type="region of interest" description="Disordered" evidence="1">
    <location>
        <begin position="1"/>
        <end position="20"/>
    </location>
</feature>
<comment type="caution">
    <text evidence="2">The sequence shown here is derived from an EMBL/GenBank/DDBJ whole genome shotgun (WGS) entry which is preliminary data.</text>
</comment>
<accession>A0AAI9TC05</accession>
<evidence type="ECO:0000313" key="2">
    <source>
        <dbReference type="EMBL" id="KAJ9484223.1"/>
    </source>
</evidence>
<dbReference type="AlphaFoldDB" id="A0AAI9TC05"/>
<keyword evidence="3" id="KW-1185">Reference proteome</keyword>
<reference evidence="2" key="1">
    <citation type="submission" date="2015-06" db="EMBL/GenBank/DDBJ databases">
        <authorList>
            <person name="Nguyen H."/>
        </authorList>
    </citation>
    <scope>NUCLEOTIDE SEQUENCE</scope>
    <source>
        <strain evidence="2">DAOM 180753</strain>
    </source>
</reference>
<evidence type="ECO:0000313" key="3">
    <source>
        <dbReference type="Proteomes" id="UP001227192"/>
    </source>
</evidence>
<name>A0AAI9TC05_PENTH</name>
<proteinExistence type="predicted"/>
<organism evidence="2 3">
    <name type="scientific">Penicillium thymicola</name>
    <dbReference type="NCBI Taxonomy" id="293382"/>
    <lineage>
        <taxon>Eukaryota</taxon>
        <taxon>Fungi</taxon>
        <taxon>Dikarya</taxon>
        <taxon>Ascomycota</taxon>
        <taxon>Pezizomycotina</taxon>
        <taxon>Eurotiomycetes</taxon>
        <taxon>Eurotiomycetidae</taxon>
        <taxon>Eurotiales</taxon>
        <taxon>Aspergillaceae</taxon>
        <taxon>Penicillium</taxon>
    </lineage>
</organism>
<gene>
    <name evidence="2" type="ORF">VN97_g9149</name>
</gene>
<dbReference type="Proteomes" id="UP001227192">
    <property type="component" value="Unassembled WGS sequence"/>
</dbReference>
<dbReference type="EMBL" id="LACB01000358">
    <property type="protein sequence ID" value="KAJ9484223.1"/>
    <property type="molecule type" value="Genomic_DNA"/>
</dbReference>